<dbReference type="EMBL" id="JAPDHZ010000002">
    <property type="protein sequence ID" value="MDG0790132.1"/>
    <property type="molecule type" value="Genomic_DNA"/>
</dbReference>
<dbReference type="Proteomes" id="UP001153387">
    <property type="component" value="Unassembled WGS sequence"/>
</dbReference>
<dbReference type="AlphaFoldDB" id="A0A9X4QLJ8"/>
<proteinExistence type="predicted"/>
<keyword evidence="2" id="KW-1185">Reference proteome</keyword>
<evidence type="ECO:0000313" key="2">
    <source>
        <dbReference type="Proteomes" id="UP001153387"/>
    </source>
</evidence>
<organism evidence="1 2">
    <name type="scientific">Cohnella ginsengisoli</name>
    <dbReference type="NCBI Taxonomy" id="425004"/>
    <lineage>
        <taxon>Bacteria</taxon>
        <taxon>Bacillati</taxon>
        <taxon>Bacillota</taxon>
        <taxon>Bacilli</taxon>
        <taxon>Bacillales</taxon>
        <taxon>Paenibacillaceae</taxon>
        <taxon>Cohnella</taxon>
    </lineage>
</organism>
<sequence>MNPIFERGKERWKQEERREVVRKLLSKGMTPESVANMLDLPLAEVDQLNGAD</sequence>
<gene>
    <name evidence="1" type="ORF">OMP38_04150</name>
</gene>
<name>A0A9X4QLJ8_9BACL</name>
<evidence type="ECO:0000313" key="1">
    <source>
        <dbReference type="EMBL" id="MDG0790132.1"/>
    </source>
</evidence>
<comment type="caution">
    <text evidence="1">The sequence shown here is derived from an EMBL/GenBank/DDBJ whole genome shotgun (WGS) entry which is preliminary data.</text>
</comment>
<reference evidence="1 2" key="1">
    <citation type="submission" date="2022-10" db="EMBL/GenBank/DDBJ databases">
        <title>Comparative genomic analysis of Cohnella hashimotonis sp. nov., isolated from the International Space Station.</title>
        <authorList>
            <person name="Simpson A."/>
            <person name="Venkateswaran K."/>
        </authorList>
    </citation>
    <scope>NUCLEOTIDE SEQUENCE [LARGE SCALE GENOMIC DNA]</scope>
    <source>
        <strain evidence="1 2">DSM 18997</strain>
    </source>
</reference>
<accession>A0A9X4QLJ8</accession>
<protein>
    <submittedName>
        <fullName evidence="1">Uncharacterized protein</fullName>
    </submittedName>
</protein>
<dbReference type="RefSeq" id="WP_277563999.1">
    <property type="nucleotide sequence ID" value="NZ_JAPDHZ010000002.1"/>
</dbReference>